<dbReference type="PANTHER" id="PTHR10934:SF2">
    <property type="entry name" value="LARGE RIBOSOMAL SUBUNIT PROTEIN EL18"/>
    <property type="match status" value="1"/>
</dbReference>
<comment type="similarity">
    <text evidence="1">Belongs to the eukaryotic ribosomal protein eL18 family.</text>
</comment>
<dbReference type="Bgee" id="ENSMODG00000025119">
    <property type="expression patterns" value="Expressed in liver and 1 other cell type or tissue"/>
</dbReference>
<evidence type="ECO:0000313" key="7">
    <source>
        <dbReference type="Proteomes" id="UP000002280"/>
    </source>
</evidence>
<evidence type="ECO:0000256" key="2">
    <source>
        <dbReference type="ARBA" id="ARBA00011133"/>
    </source>
</evidence>
<dbReference type="InterPro" id="IPR036227">
    <property type="entry name" value="Ribosomal_uL15/eL18_sf"/>
</dbReference>
<dbReference type="GeneTree" id="ENSGT00390000012976"/>
<dbReference type="GO" id="GO:1990904">
    <property type="term" value="C:ribonucleoprotein complex"/>
    <property type="evidence" value="ECO:0007669"/>
    <property type="project" value="UniProtKB-KW"/>
</dbReference>
<evidence type="ECO:0000313" key="6">
    <source>
        <dbReference type="Ensembl" id="ENSMODP00000036968.2"/>
    </source>
</evidence>
<dbReference type="GO" id="GO:0003735">
    <property type="term" value="F:structural constituent of ribosome"/>
    <property type="evidence" value="ECO:0007669"/>
    <property type="project" value="InterPro"/>
</dbReference>
<feature type="domain" description="Large ribosomal subunit protein uL15/eL18" evidence="5">
    <location>
        <begin position="2"/>
        <end position="122"/>
    </location>
</feature>
<dbReference type="Gene3D" id="3.100.10.10">
    <property type="match status" value="1"/>
</dbReference>
<proteinExistence type="inferred from homology"/>
<accession>F6R2U6</accession>
<dbReference type="Pfam" id="PF17135">
    <property type="entry name" value="Ribosomal_L18"/>
    <property type="match status" value="1"/>
</dbReference>
<dbReference type="GO" id="GO:0006412">
    <property type="term" value="P:translation"/>
    <property type="evidence" value="ECO:0007669"/>
    <property type="project" value="InterPro"/>
</dbReference>
<dbReference type="eggNOG" id="KOG1714">
    <property type="taxonomic scope" value="Eukaryota"/>
</dbReference>
<keyword evidence="3" id="KW-0689">Ribosomal protein</keyword>
<reference evidence="6" key="3">
    <citation type="submission" date="2025-09" db="UniProtKB">
        <authorList>
            <consortium name="Ensembl"/>
        </authorList>
    </citation>
    <scope>IDENTIFICATION</scope>
</reference>
<dbReference type="SUPFAM" id="SSF52080">
    <property type="entry name" value="Ribosomal proteins L15p and L18e"/>
    <property type="match status" value="1"/>
</dbReference>
<keyword evidence="4" id="KW-0687">Ribonucleoprotein</keyword>
<evidence type="ECO:0000256" key="3">
    <source>
        <dbReference type="ARBA" id="ARBA00022980"/>
    </source>
</evidence>
<dbReference type="Proteomes" id="UP000002280">
    <property type="component" value="Chromosome 6"/>
</dbReference>
<keyword evidence="7" id="KW-1185">Reference proteome</keyword>
<evidence type="ECO:0000256" key="1">
    <source>
        <dbReference type="ARBA" id="ARBA00006815"/>
    </source>
</evidence>
<organism evidence="6 7">
    <name type="scientific">Monodelphis domestica</name>
    <name type="common">Gray short-tailed opossum</name>
    <dbReference type="NCBI Taxonomy" id="13616"/>
    <lineage>
        <taxon>Eukaryota</taxon>
        <taxon>Metazoa</taxon>
        <taxon>Chordata</taxon>
        <taxon>Craniata</taxon>
        <taxon>Vertebrata</taxon>
        <taxon>Euteleostomi</taxon>
        <taxon>Mammalia</taxon>
        <taxon>Metatheria</taxon>
        <taxon>Didelphimorphia</taxon>
        <taxon>Didelphidae</taxon>
        <taxon>Monodelphis</taxon>
    </lineage>
</organism>
<dbReference type="InParanoid" id="F6R2U6"/>
<dbReference type="FunFam" id="3.100.10.10:FF:000051">
    <property type="match status" value="1"/>
</dbReference>
<name>F6R2U6_MONDO</name>
<dbReference type="STRING" id="13616.ENSMODP00000036968"/>
<dbReference type="HOGENOM" id="CLU_080024_1_0_1"/>
<evidence type="ECO:0000256" key="4">
    <source>
        <dbReference type="ARBA" id="ARBA00023274"/>
    </source>
</evidence>
<protein>
    <recommendedName>
        <fullName evidence="5">Large ribosomal subunit protein uL15/eL18 domain-containing protein</fullName>
    </recommendedName>
</protein>
<reference evidence="6 7" key="1">
    <citation type="journal article" date="2007" name="Nature">
        <title>Genome of the marsupial Monodelphis domestica reveals innovation in non-coding sequences.</title>
        <authorList>
            <person name="Mikkelsen T.S."/>
            <person name="Wakefield M.J."/>
            <person name="Aken B."/>
            <person name="Amemiya C.T."/>
            <person name="Chang J.L."/>
            <person name="Duke S."/>
            <person name="Garber M."/>
            <person name="Gentles A.J."/>
            <person name="Goodstadt L."/>
            <person name="Heger A."/>
            <person name="Jurka J."/>
            <person name="Kamal M."/>
            <person name="Mauceli E."/>
            <person name="Searle S.M."/>
            <person name="Sharpe T."/>
            <person name="Baker M.L."/>
            <person name="Batzer M.A."/>
            <person name="Benos P.V."/>
            <person name="Belov K."/>
            <person name="Clamp M."/>
            <person name="Cook A."/>
            <person name="Cuff J."/>
            <person name="Das R."/>
            <person name="Davidow L."/>
            <person name="Deakin J.E."/>
            <person name="Fazzari M.J."/>
            <person name="Glass J.L."/>
            <person name="Grabherr M."/>
            <person name="Greally J.M."/>
            <person name="Gu W."/>
            <person name="Hore T.A."/>
            <person name="Huttley G.A."/>
            <person name="Kleber M."/>
            <person name="Jirtle R.L."/>
            <person name="Koina E."/>
            <person name="Lee J.T."/>
            <person name="Mahony S."/>
            <person name="Marra M.A."/>
            <person name="Miller R.D."/>
            <person name="Nicholls R.D."/>
            <person name="Oda M."/>
            <person name="Papenfuss A.T."/>
            <person name="Parra Z.E."/>
            <person name="Pollock D.D."/>
            <person name="Ray D.A."/>
            <person name="Schein J.E."/>
            <person name="Speed T.P."/>
            <person name="Thompson K."/>
            <person name="VandeBerg J.L."/>
            <person name="Wade C.M."/>
            <person name="Walker J.A."/>
            <person name="Waters P.D."/>
            <person name="Webber C."/>
            <person name="Weidman J.R."/>
            <person name="Xie X."/>
            <person name="Zody M.C."/>
            <person name="Baldwin J."/>
            <person name="Abdouelleil A."/>
            <person name="Abdulkadir J."/>
            <person name="Abebe A."/>
            <person name="Abera B."/>
            <person name="Abreu J."/>
            <person name="Acer S.C."/>
            <person name="Aftuck L."/>
            <person name="Alexander A."/>
            <person name="An P."/>
            <person name="Anderson E."/>
            <person name="Anderson S."/>
            <person name="Arachi H."/>
            <person name="Azer M."/>
            <person name="Bachantsang P."/>
            <person name="Barry A."/>
            <person name="Bayul T."/>
            <person name="Berlin A."/>
            <person name="Bessette D."/>
            <person name="Bloom T."/>
            <person name="Bloom T."/>
            <person name="Boguslavskiy L."/>
            <person name="Bonnet C."/>
            <person name="Boukhgalter B."/>
            <person name="Bourzgui I."/>
            <person name="Brown A."/>
            <person name="Cahill P."/>
            <person name="Channer S."/>
            <person name="Cheshatsang Y."/>
            <person name="Chuda L."/>
            <person name="Citroen M."/>
            <person name="Collymore A."/>
            <person name="Cooke P."/>
            <person name="Costello M."/>
            <person name="D'Aco K."/>
            <person name="Daza R."/>
            <person name="De Haan G."/>
            <person name="DeGray S."/>
            <person name="DeMaso C."/>
            <person name="Dhargay N."/>
            <person name="Dooley K."/>
            <person name="Dooley E."/>
            <person name="Doricent M."/>
            <person name="Dorje P."/>
            <person name="Dorjee K."/>
            <person name="Dupes A."/>
            <person name="Elong R."/>
            <person name="Falk J."/>
            <person name="Farina A."/>
            <person name="Faro S."/>
            <person name="Ferguson D."/>
            <person name="Fisher S."/>
            <person name="Foley C.D."/>
            <person name="Franke A."/>
            <person name="Friedrich D."/>
            <person name="Gadbois L."/>
            <person name="Gearin G."/>
            <person name="Gearin C.R."/>
            <person name="Giannoukos G."/>
            <person name="Goode T."/>
            <person name="Graham J."/>
            <person name="Grandbois E."/>
            <person name="Grewal S."/>
            <person name="Gyaltsen K."/>
            <person name="Hafez N."/>
            <person name="Hagos B."/>
            <person name="Hall J."/>
            <person name="Henson C."/>
            <person name="Hollinger A."/>
            <person name="Honan T."/>
            <person name="Huard M.D."/>
            <person name="Hughes L."/>
            <person name="Hurhula B."/>
            <person name="Husby M.E."/>
            <person name="Kamat A."/>
            <person name="Kanga B."/>
            <person name="Kashin S."/>
            <person name="Khazanovich D."/>
            <person name="Kisner P."/>
            <person name="Lance K."/>
            <person name="Lara M."/>
            <person name="Lee W."/>
            <person name="Lennon N."/>
            <person name="Letendre F."/>
            <person name="LeVine R."/>
            <person name="Lipovsky A."/>
            <person name="Liu X."/>
            <person name="Liu J."/>
            <person name="Liu S."/>
            <person name="Lokyitsang T."/>
            <person name="Lokyitsang Y."/>
            <person name="Lubonja R."/>
            <person name="Lui A."/>
            <person name="MacDonald P."/>
            <person name="Magnisalis V."/>
            <person name="Maru K."/>
            <person name="Matthews C."/>
            <person name="McCusker W."/>
            <person name="McDonough S."/>
            <person name="Mehta T."/>
            <person name="Meldrim J."/>
            <person name="Meneus L."/>
            <person name="Mihai O."/>
            <person name="Mihalev A."/>
            <person name="Mihova T."/>
            <person name="Mittelman R."/>
            <person name="Mlenga V."/>
            <person name="Montmayeur A."/>
            <person name="Mulrain L."/>
            <person name="Navidi A."/>
            <person name="Naylor J."/>
            <person name="Negash T."/>
            <person name="Nguyen T."/>
            <person name="Nguyen N."/>
            <person name="Nicol R."/>
            <person name="Norbu C."/>
            <person name="Norbu N."/>
            <person name="Novod N."/>
            <person name="O'Neill B."/>
            <person name="Osman S."/>
            <person name="Markiewicz E."/>
            <person name="Oyono O.L."/>
            <person name="Patti C."/>
            <person name="Phunkhang P."/>
            <person name="Pierre F."/>
            <person name="Priest M."/>
            <person name="Raghuraman S."/>
            <person name="Rege F."/>
            <person name="Reyes R."/>
            <person name="Rise C."/>
            <person name="Rogov P."/>
            <person name="Ross K."/>
            <person name="Ryan E."/>
            <person name="Settipalli S."/>
            <person name="Shea T."/>
            <person name="Sherpa N."/>
            <person name="Shi L."/>
            <person name="Shih D."/>
            <person name="Sparrow T."/>
            <person name="Spaulding J."/>
            <person name="Stalker J."/>
            <person name="Stange-Thomann N."/>
            <person name="Stavropoulos S."/>
            <person name="Stone C."/>
            <person name="Strader C."/>
            <person name="Tesfaye S."/>
            <person name="Thomson T."/>
            <person name="Thoulutsang Y."/>
            <person name="Thoulutsang D."/>
            <person name="Topham K."/>
            <person name="Topping I."/>
            <person name="Tsamla T."/>
            <person name="Vassiliev H."/>
            <person name="Vo A."/>
            <person name="Wangchuk T."/>
            <person name="Wangdi T."/>
            <person name="Weiand M."/>
            <person name="Wilkinson J."/>
            <person name="Wilson A."/>
            <person name="Yadav S."/>
            <person name="Young G."/>
            <person name="Yu Q."/>
            <person name="Zembek L."/>
            <person name="Zhong D."/>
            <person name="Zimmer A."/>
            <person name="Zwirko Z."/>
            <person name="Jaffe D.B."/>
            <person name="Alvarez P."/>
            <person name="Brockman W."/>
            <person name="Butler J."/>
            <person name="Chin C."/>
            <person name="Gnerre S."/>
            <person name="MacCallum I."/>
            <person name="Graves J.A."/>
            <person name="Ponting C.P."/>
            <person name="Breen M."/>
            <person name="Samollow P.B."/>
            <person name="Lander E.S."/>
            <person name="Lindblad-Toh K."/>
        </authorList>
    </citation>
    <scope>NUCLEOTIDE SEQUENCE [LARGE SCALE GENOMIC DNA]</scope>
</reference>
<dbReference type="Ensembl" id="ENSMODT00000038565.2">
    <property type="protein sequence ID" value="ENSMODP00000036968.2"/>
    <property type="gene ID" value="ENSMODG00000025119.2"/>
</dbReference>
<dbReference type="PANTHER" id="PTHR10934">
    <property type="entry name" value="60S RIBOSOMAL PROTEIN L18"/>
    <property type="match status" value="1"/>
</dbReference>
<reference evidence="6" key="2">
    <citation type="submission" date="2025-08" db="UniProtKB">
        <authorList>
            <consortium name="Ensembl"/>
        </authorList>
    </citation>
    <scope>IDENTIFICATION</scope>
</reference>
<dbReference type="InterPro" id="IPR021131">
    <property type="entry name" value="Ribosomal_uL15/eL18"/>
</dbReference>
<dbReference type="InterPro" id="IPR000039">
    <property type="entry name" value="Ribosomal_eL18"/>
</dbReference>
<comment type="subunit">
    <text evidence="2">Component of the large ribosomal subunit.</text>
</comment>
<dbReference type="AlphaFoldDB" id="F6R2U6"/>
<dbReference type="OMA" id="CTHILKA"/>
<evidence type="ECO:0000259" key="5">
    <source>
        <dbReference type="Pfam" id="PF17135"/>
    </source>
</evidence>
<sequence length="139" mass="15355">MPPLPLSRMIRKMKLEGTENKTAAVMGTVTDNIRIQDVPKLKVSALRVTSNARSRILKANGKILSFDQLAMTSPKGPQKCYQGYRHLGKVSGSPHSYAKPYVGSTGGKLEQGRCRRAAEPTKTNPWSCYIKDFWTVSAT</sequence>
<dbReference type="GO" id="GO:0005840">
    <property type="term" value="C:ribosome"/>
    <property type="evidence" value="ECO:0007669"/>
    <property type="project" value="UniProtKB-KW"/>
</dbReference>